<evidence type="ECO:0000313" key="1">
    <source>
        <dbReference type="EMBL" id="NJC69897.1"/>
    </source>
</evidence>
<evidence type="ECO:0000313" key="2">
    <source>
        <dbReference type="Proteomes" id="UP000722989"/>
    </source>
</evidence>
<organism evidence="1 2">
    <name type="scientific">Planosporangium thailandense</name>
    <dbReference type="NCBI Taxonomy" id="765197"/>
    <lineage>
        <taxon>Bacteria</taxon>
        <taxon>Bacillati</taxon>
        <taxon>Actinomycetota</taxon>
        <taxon>Actinomycetes</taxon>
        <taxon>Micromonosporales</taxon>
        <taxon>Micromonosporaceae</taxon>
        <taxon>Planosporangium</taxon>
    </lineage>
</organism>
<name>A0ABX0XX88_9ACTN</name>
<dbReference type="Proteomes" id="UP000722989">
    <property type="component" value="Unassembled WGS sequence"/>
</dbReference>
<protein>
    <submittedName>
        <fullName evidence="1">Uncharacterized protein</fullName>
    </submittedName>
</protein>
<reference evidence="1 2" key="1">
    <citation type="submission" date="2020-03" db="EMBL/GenBank/DDBJ databases">
        <title>WGS of the type strain of Planosporangium spp.</title>
        <authorList>
            <person name="Thawai C."/>
        </authorList>
    </citation>
    <scope>NUCLEOTIDE SEQUENCE [LARGE SCALE GENOMIC DNA]</scope>
    <source>
        <strain evidence="1 2">TBRC 5610</strain>
    </source>
</reference>
<sequence>MIIVRYGDQIRQRLDHQLPGIRGVYAHATEPMQAPLLAALQDRWLDSGGHW</sequence>
<dbReference type="EMBL" id="JAATVY010000004">
    <property type="protein sequence ID" value="NJC69897.1"/>
    <property type="molecule type" value="Genomic_DNA"/>
</dbReference>
<keyword evidence="2" id="KW-1185">Reference proteome</keyword>
<comment type="caution">
    <text evidence="1">The sequence shown here is derived from an EMBL/GenBank/DDBJ whole genome shotgun (WGS) entry which is preliminary data.</text>
</comment>
<accession>A0ABX0XX88</accession>
<proteinExistence type="predicted"/>
<dbReference type="RefSeq" id="WP_167924763.1">
    <property type="nucleotide sequence ID" value="NZ_JAATVY010000004.1"/>
</dbReference>
<gene>
    <name evidence="1" type="ORF">HC031_09230</name>
</gene>